<dbReference type="Pfam" id="PF00106">
    <property type="entry name" value="adh_short"/>
    <property type="match status" value="1"/>
</dbReference>
<dbReference type="InterPro" id="IPR036291">
    <property type="entry name" value="NAD(P)-bd_dom_sf"/>
</dbReference>
<dbReference type="PRINTS" id="PR00081">
    <property type="entry name" value="GDHRDH"/>
</dbReference>
<dbReference type="PANTHER" id="PTHR44196:SF1">
    <property type="entry name" value="DEHYDROGENASE_REDUCTASE SDR FAMILY MEMBER 7B"/>
    <property type="match status" value="1"/>
</dbReference>
<proteinExistence type="inferred from homology"/>
<dbReference type="PRINTS" id="PR00080">
    <property type="entry name" value="SDRFAMILY"/>
</dbReference>
<dbReference type="InterPro" id="IPR002347">
    <property type="entry name" value="SDR_fam"/>
</dbReference>
<comment type="similarity">
    <text evidence="1 3">Belongs to the short-chain dehydrogenases/reductases (SDR) family.</text>
</comment>
<protein>
    <submittedName>
        <fullName evidence="5">SDR family oxidoreductase</fullName>
        <ecNumber evidence="5">1.-.-.-</ecNumber>
    </submittedName>
</protein>
<name>A0ABD6DFF7_9EURY</name>
<sequence length="233" mass="24719">MELTESVAVVTGASAGIGEATARALAREGSAVVLVARRAERLATLADDIDGETLVAPTDVTDPDAVDAMVAATRERFGRIDVLVNNAGVATFDPVAEADGADLRRQVAVNLLGTMNTVHAALPAVLDGGGHVVCVSSMNAEYPAERGSAYTASKCGVNGFHDSLRKEMREEDVRVTTVMPGPVVTEMHDWAEWDGRALDPDDVADAIVFAVSRPDHVELRELTVDATDKRQPW</sequence>
<dbReference type="AlphaFoldDB" id="A0ABD6DFF7"/>
<accession>A0ABD6DFF7</accession>
<evidence type="ECO:0000256" key="2">
    <source>
        <dbReference type="ARBA" id="ARBA00023002"/>
    </source>
</evidence>
<evidence type="ECO:0000259" key="4">
    <source>
        <dbReference type="SMART" id="SM00822"/>
    </source>
</evidence>
<evidence type="ECO:0000313" key="6">
    <source>
        <dbReference type="Proteomes" id="UP001597034"/>
    </source>
</evidence>
<dbReference type="FunFam" id="3.40.50.720:FF:000047">
    <property type="entry name" value="NADP-dependent L-serine/L-allo-threonine dehydrogenase"/>
    <property type="match status" value="1"/>
</dbReference>
<dbReference type="InterPro" id="IPR057326">
    <property type="entry name" value="KR_dom"/>
</dbReference>
<dbReference type="SUPFAM" id="SSF51735">
    <property type="entry name" value="NAD(P)-binding Rossmann-fold domains"/>
    <property type="match status" value="1"/>
</dbReference>
<feature type="domain" description="Ketoreductase" evidence="4">
    <location>
        <begin position="6"/>
        <end position="187"/>
    </location>
</feature>
<dbReference type="RefSeq" id="WP_256399473.1">
    <property type="nucleotide sequence ID" value="NZ_JANHJR010000002.1"/>
</dbReference>
<dbReference type="Proteomes" id="UP001597034">
    <property type="component" value="Unassembled WGS sequence"/>
</dbReference>
<keyword evidence="2 5" id="KW-0560">Oxidoreductase</keyword>
<evidence type="ECO:0000313" key="5">
    <source>
        <dbReference type="EMBL" id="MFD1644193.1"/>
    </source>
</evidence>
<dbReference type="EMBL" id="JBHUDO010000001">
    <property type="protein sequence ID" value="MFD1644193.1"/>
    <property type="molecule type" value="Genomic_DNA"/>
</dbReference>
<evidence type="ECO:0000256" key="3">
    <source>
        <dbReference type="RuleBase" id="RU000363"/>
    </source>
</evidence>
<dbReference type="GO" id="GO:0016616">
    <property type="term" value="F:oxidoreductase activity, acting on the CH-OH group of donors, NAD or NADP as acceptor"/>
    <property type="evidence" value="ECO:0007669"/>
    <property type="project" value="UniProtKB-ARBA"/>
</dbReference>
<evidence type="ECO:0000256" key="1">
    <source>
        <dbReference type="ARBA" id="ARBA00006484"/>
    </source>
</evidence>
<reference evidence="5 6" key="1">
    <citation type="journal article" date="2019" name="Int. J. Syst. Evol. Microbiol.">
        <title>The Global Catalogue of Microorganisms (GCM) 10K type strain sequencing project: providing services to taxonomists for standard genome sequencing and annotation.</title>
        <authorList>
            <consortium name="The Broad Institute Genomics Platform"/>
            <consortium name="The Broad Institute Genome Sequencing Center for Infectious Disease"/>
            <person name="Wu L."/>
            <person name="Ma J."/>
        </authorList>
    </citation>
    <scope>NUCLEOTIDE SEQUENCE [LARGE SCALE GENOMIC DNA]</scope>
    <source>
        <strain evidence="5 6">CGMCC 1.10390</strain>
    </source>
</reference>
<dbReference type="SMART" id="SM00822">
    <property type="entry name" value="PKS_KR"/>
    <property type="match status" value="1"/>
</dbReference>
<dbReference type="EC" id="1.-.-.-" evidence="5"/>
<dbReference type="Gene3D" id="3.40.50.720">
    <property type="entry name" value="NAD(P)-binding Rossmann-like Domain"/>
    <property type="match status" value="1"/>
</dbReference>
<organism evidence="5 6">
    <name type="scientific">Haloarchaeobius litoreus</name>
    <dbReference type="NCBI Taxonomy" id="755306"/>
    <lineage>
        <taxon>Archaea</taxon>
        <taxon>Methanobacteriati</taxon>
        <taxon>Methanobacteriota</taxon>
        <taxon>Stenosarchaea group</taxon>
        <taxon>Halobacteria</taxon>
        <taxon>Halobacteriales</taxon>
        <taxon>Halorubellaceae</taxon>
        <taxon>Haloarchaeobius</taxon>
    </lineage>
</organism>
<gene>
    <name evidence="5" type="ORF">ACFSBL_00690</name>
</gene>
<comment type="caution">
    <text evidence="5">The sequence shown here is derived from an EMBL/GenBank/DDBJ whole genome shotgun (WGS) entry which is preliminary data.</text>
</comment>
<keyword evidence="6" id="KW-1185">Reference proteome</keyword>
<dbReference type="PANTHER" id="PTHR44196">
    <property type="entry name" value="DEHYDROGENASE/REDUCTASE SDR FAMILY MEMBER 7B"/>
    <property type="match status" value="1"/>
</dbReference>